<dbReference type="GO" id="GO:0031012">
    <property type="term" value="C:extracellular matrix"/>
    <property type="evidence" value="ECO:0007669"/>
    <property type="project" value="TreeGrafter"/>
</dbReference>
<evidence type="ECO:0000313" key="4">
    <source>
        <dbReference type="WBParaSite" id="PgR031_g007_t01"/>
    </source>
</evidence>
<accession>A0A915BAM6</accession>
<dbReference type="GO" id="GO:0005615">
    <property type="term" value="C:extracellular space"/>
    <property type="evidence" value="ECO:0007669"/>
    <property type="project" value="TreeGrafter"/>
</dbReference>
<feature type="compositionally biased region" description="Basic and acidic residues" evidence="2">
    <location>
        <begin position="488"/>
        <end position="500"/>
    </location>
</feature>
<dbReference type="GO" id="GO:0030020">
    <property type="term" value="F:extracellular matrix structural constituent conferring tensile strength"/>
    <property type="evidence" value="ECO:0007669"/>
    <property type="project" value="TreeGrafter"/>
</dbReference>
<dbReference type="AlphaFoldDB" id="A0A915BAM6"/>
<reference evidence="4" key="1">
    <citation type="submission" date="2022-11" db="UniProtKB">
        <authorList>
            <consortium name="WormBaseParasite"/>
        </authorList>
    </citation>
    <scope>IDENTIFICATION</scope>
</reference>
<evidence type="ECO:0000256" key="2">
    <source>
        <dbReference type="SAM" id="MobiDB-lite"/>
    </source>
</evidence>
<dbReference type="InterPro" id="IPR008160">
    <property type="entry name" value="Collagen"/>
</dbReference>
<organism evidence="3 4">
    <name type="scientific">Parascaris univalens</name>
    <name type="common">Nematode worm</name>
    <dbReference type="NCBI Taxonomy" id="6257"/>
    <lineage>
        <taxon>Eukaryota</taxon>
        <taxon>Metazoa</taxon>
        <taxon>Ecdysozoa</taxon>
        <taxon>Nematoda</taxon>
        <taxon>Chromadorea</taxon>
        <taxon>Rhabditida</taxon>
        <taxon>Spirurina</taxon>
        <taxon>Ascaridomorpha</taxon>
        <taxon>Ascaridoidea</taxon>
        <taxon>Ascarididae</taxon>
        <taxon>Parascaris</taxon>
    </lineage>
</organism>
<dbReference type="WBParaSite" id="PgR031_g007_t01">
    <property type="protein sequence ID" value="PgR031_g007_t01"/>
    <property type="gene ID" value="PgR031_g007"/>
</dbReference>
<dbReference type="GO" id="GO:0030198">
    <property type="term" value="P:extracellular matrix organization"/>
    <property type="evidence" value="ECO:0007669"/>
    <property type="project" value="TreeGrafter"/>
</dbReference>
<protein>
    <submittedName>
        <fullName evidence="4">Collagen triple helix repeat protein</fullName>
    </submittedName>
</protein>
<dbReference type="PANTHER" id="PTHR24023">
    <property type="entry name" value="COLLAGEN ALPHA"/>
    <property type="match status" value="1"/>
</dbReference>
<dbReference type="Proteomes" id="UP000887569">
    <property type="component" value="Unplaced"/>
</dbReference>
<name>A0A915BAM6_PARUN</name>
<feature type="region of interest" description="Disordered" evidence="2">
    <location>
        <begin position="406"/>
        <end position="429"/>
    </location>
</feature>
<proteinExistence type="predicted"/>
<feature type="compositionally biased region" description="Basic and acidic residues" evidence="2">
    <location>
        <begin position="44"/>
        <end position="57"/>
    </location>
</feature>
<feature type="compositionally biased region" description="Polar residues" evidence="2">
    <location>
        <begin position="410"/>
        <end position="423"/>
    </location>
</feature>
<dbReference type="Pfam" id="PF01391">
    <property type="entry name" value="Collagen"/>
    <property type="match status" value="1"/>
</dbReference>
<evidence type="ECO:0000313" key="3">
    <source>
        <dbReference type="Proteomes" id="UP000887569"/>
    </source>
</evidence>
<dbReference type="InterPro" id="IPR050149">
    <property type="entry name" value="Collagen_superfamily"/>
</dbReference>
<feature type="region of interest" description="Disordered" evidence="2">
    <location>
        <begin position="488"/>
        <end position="514"/>
    </location>
</feature>
<feature type="compositionally biased region" description="Pro residues" evidence="2">
    <location>
        <begin position="70"/>
        <end position="79"/>
    </location>
</feature>
<sequence length="619" mass="65993">MRRYSQRTRREIKLCNPYEPGPPGPPGDDAEDGEQGEDGPDGPRGMDEREIMQEMGEKCVICPRGAVGPVGPPGNPGPPGAKGDKGPPGIPAIDGRDGEMGPEGPPGVNGTAGRPGPKGPPGRPAPGGTGAPGPKGLPGPIGRTGPQGERGKRNFVYGPPGPDGKPGVNGMDGLVGSFGRRGEKGMVGEPGANAKFCPCPMELQLINAQDQYSKGSKATDDSLNKATFPQGKNGHSSKTAVISGKNADAILDGKAKYGTRRVQLHLDENTVPGIFERFMDSTIPQTLPTVPPLPEELRHVERDEVNLPTASVTIEKLTNAEPPTSLETEFTPTVGIPDLSSVIPDQNYKILPLPTSVIFSSRPPEATGLPILHIGRTVTEKTAPFVTALTTSITTEDPVKAHPLRETEGLKSQNLRTSTQPSAPTEFDGLDEDVAGLAVKVRELLNNEKVADVTLDVLEKDNENEIEEKRPMTIDVDAITDENDFTSDETRSFRGVEQTKQDPTYVGTQGGATPAKHKLESELAAESENLKDITFPSDDTSSPTEDTAKHLAQSTTSDAITFDGTIRTDAFTGLDEYSGDRAITTDGPKEIITGYIEETVLPTRRRFIYVTKRPIKSNE</sequence>
<keyword evidence="1" id="KW-0677">Repeat</keyword>
<dbReference type="PANTHER" id="PTHR24023:SF1112">
    <property type="entry name" value="COL_CUTICLE_N DOMAIN-CONTAINING PROTEIN-RELATED"/>
    <property type="match status" value="1"/>
</dbReference>
<keyword evidence="3" id="KW-1185">Reference proteome</keyword>
<feature type="region of interest" description="Disordered" evidence="2">
    <location>
        <begin position="1"/>
        <end position="186"/>
    </location>
</feature>
<evidence type="ECO:0000256" key="1">
    <source>
        <dbReference type="ARBA" id="ARBA00022737"/>
    </source>
</evidence>
<feature type="compositionally biased region" description="Acidic residues" evidence="2">
    <location>
        <begin position="28"/>
        <end position="40"/>
    </location>
</feature>